<keyword evidence="2 5" id="KW-0547">Nucleotide-binding</keyword>
<comment type="caution">
    <text evidence="8">The sequence shown here is derived from an EMBL/GenBank/DDBJ whole genome shotgun (WGS) entry which is preliminary data.</text>
</comment>
<gene>
    <name evidence="8" type="ORF">PV367_15915</name>
</gene>
<dbReference type="InterPro" id="IPR008271">
    <property type="entry name" value="Ser/Thr_kinase_AS"/>
</dbReference>
<feature type="region of interest" description="Disordered" evidence="6">
    <location>
        <begin position="330"/>
        <end position="425"/>
    </location>
</feature>
<dbReference type="InterPro" id="IPR017441">
    <property type="entry name" value="Protein_kinase_ATP_BS"/>
</dbReference>
<keyword evidence="1" id="KW-0808">Transferase</keyword>
<keyword evidence="4 5" id="KW-0067">ATP-binding</keyword>
<evidence type="ECO:0000256" key="4">
    <source>
        <dbReference type="ARBA" id="ARBA00022840"/>
    </source>
</evidence>
<evidence type="ECO:0000313" key="8">
    <source>
        <dbReference type="EMBL" id="MDX3131232.1"/>
    </source>
</evidence>
<reference evidence="8" key="1">
    <citation type="journal article" date="2023" name="Microb. Genom.">
        <title>Mesoterricola silvestris gen. nov., sp. nov., Mesoterricola sediminis sp. nov., Geothrix oryzae sp. nov., Geothrix edaphica sp. nov., Geothrix rubra sp. nov., and Geothrix limicola sp. nov., six novel members of Acidobacteriota isolated from soils.</title>
        <authorList>
            <person name="Weisberg A.J."/>
            <person name="Pearce E."/>
            <person name="Kramer C.G."/>
            <person name="Chang J.H."/>
            <person name="Clarke C.R."/>
        </authorList>
    </citation>
    <scope>NUCLEOTIDE SEQUENCE</scope>
    <source>
        <strain evidence="8">ND06-05F</strain>
    </source>
</reference>
<feature type="region of interest" description="Disordered" evidence="6">
    <location>
        <begin position="283"/>
        <end position="302"/>
    </location>
</feature>
<evidence type="ECO:0000313" key="9">
    <source>
        <dbReference type="Proteomes" id="UP001273589"/>
    </source>
</evidence>
<dbReference type="PANTHER" id="PTHR43289:SF34">
    <property type="entry name" value="SERINE_THREONINE-PROTEIN KINASE YBDM-RELATED"/>
    <property type="match status" value="1"/>
</dbReference>
<evidence type="ECO:0000256" key="1">
    <source>
        <dbReference type="ARBA" id="ARBA00022679"/>
    </source>
</evidence>
<evidence type="ECO:0000256" key="6">
    <source>
        <dbReference type="SAM" id="MobiDB-lite"/>
    </source>
</evidence>
<dbReference type="PROSITE" id="PS00107">
    <property type="entry name" value="PROTEIN_KINASE_ATP"/>
    <property type="match status" value="1"/>
</dbReference>
<feature type="compositionally biased region" description="Pro residues" evidence="6">
    <location>
        <begin position="287"/>
        <end position="298"/>
    </location>
</feature>
<dbReference type="CDD" id="cd14014">
    <property type="entry name" value="STKc_PknB_like"/>
    <property type="match status" value="1"/>
</dbReference>
<dbReference type="Gene3D" id="3.30.200.20">
    <property type="entry name" value="Phosphorylase Kinase, domain 1"/>
    <property type="match status" value="1"/>
</dbReference>
<dbReference type="GO" id="GO:0005524">
    <property type="term" value="F:ATP binding"/>
    <property type="evidence" value="ECO:0007669"/>
    <property type="project" value="UniProtKB-UniRule"/>
</dbReference>
<dbReference type="InterPro" id="IPR011009">
    <property type="entry name" value="Kinase-like_dom_sf"/>
</dbReference>
<feature type="domain" description="Protein kinase" evidence="7">
    <location>
        <begin position="1"/>
        <end position="251"/>
    </location>
</feature>
<evidence type="ECO:0000259" key="7">
    <source>
        <dbReference type="PROSITE" id="PS50011"/>
    </source>
</evidence>
<dbReference type="EMBL" id="JARAWN010000081">
    <property type="protein sequence ID" value="MDX3131232.1"/>
    <property type="molecule type" value="Genomic_DNA"/>
</dbReference>
<dbReference type="AlphaFoldDB" id="A0AAJ2PPD5"/>
<organism evidence="8 9">
    <name type="scientific">Streptomyces europaeiscabiei</name>
    <dbReference type="NCBI Taxonomy" id="146819"/>
    <lineage>
        <taxon>Bacteria</taxon>
        <taxon>Bacillati</taxon>
        <taxon>Actinomycetota</taxon>
        <taxon>Actinomycetes</taxon>
        <taxon>Kitasatosporales</taxon>
        <taxon>Streptomycetaceae</taxon>
        <taxon>Streptomyces</taxon>
    </lineage>
</organism>
<dbReference type="SMART" id="SM00220">
    <property type="entry name" value="S_TKc"/>
    <property type="match status" value="1"/>
</dbReference>
<proteinExistence type="predicted"/>
<feature type="compositionally biased region" description="Low complexity" evidence="6">
    <location>
        <begin position="339"/>
        <end position="361"/>
    </location>
</feature>
<name>A0AAJ2PPD5_9ACTN</name>
<dbReference type="Pfam" id="PF00069">
    <property type="entry name" value="Pkinase"/>
    <property type="match status" value="1"/>
</dbReference>
<evidence type="ECO:0000256" key="5">
    <source>
        <dbReference type="PROSITE-ProRule" id="PRU10141"/>
    </source>
</evidence>
<accession>A0AAJ2PPD5</accession>
<keyword evidence="3 8" id="KW-0418">Kinase</keyword>
<dbReference type="InterPro" id="IPR000719">
    <property type="entry name" value="Prot_kinase_dom"/>
</dbReference>
<dbReference type="SUPFAM" id="SSF56112">
    <property type="entry name" value="Protein kinase-like (PK-like)"/>
    <property type="match status" value="1"/>
</dbReference>
<sequence>MVGRLGAGGMGTVYAALTDDGVRVAVKVIHPVQAGDPEFRARFRREIRLSARVQGPFLLPLLAADPDADAPWLATAYAPGPTLAQHLAAHGPLTDGTLYAFATGTAQALAAIHAADVVHRDVKPQNVLLTPAGPRVLDFGIAHAADGTSVTRTGVLTGSPGWISPEHYRSGVTAVEGDLFAWGALVAHAATGRLPFGSGAPEAVAYRVMSGKPDLDGIPEALKEILEKALAKEPDERPDAAGAAESCARLLAAESTQLLNGGTAAQDGNDPLPDGELVTALWSVPVPDDPSWPVPASAPPGRASRRRAVVAVLVAAAVVGAVTGGVLAFRQDGSDTDSADGAGTTASTTSKGAGDSGTASGPTSSAVSGTEATGPAVTDPRAVPVPTDPLADVADPAFTRADDETQPVPGEWSASRDATGTQERKAAADIVDQVTAMLTTKDMSFMKPTVTFNRQAQTVMVTGGPISTLTDDYKEVFRRASETAACTTLAHRLKDAPTSWPYGRFSVYWKDHDGQDEATILGFGRATTGCYSEEAGQRQGTDEGIVTAQLPSSDRNEIRVAGDTVKAITTAWNTRVAEGHGLEPFEHDDAITLGFDPVEKVVYVWALDGSGALSGRAQQSHFQDVVTKTTCPKLLAEYNSNKHWNYTHWAIAAYQGNSAWPQLFTSGNCLPTESRP</sequence>
<evidence type="ECO:0000256" key="3">
    <source>
        <dbReference type="ARBA" id="ARBA00022777"/>
    </source>
</evidence>
<feature type="binding site" evidence="5">
    <location>
        <position position="27"/>
    </location>
    <ligand>
        <name>ATP</name>
        <dbReference type="ChEBI" id="CHEBI:30616"/>
    </ligand>
</feature>
<dbReference type="PROSITE" id="PS50011">
    <property type="entry name" value="PROTEIN_KINASE_DOM"/>
    <property type="match status" value="1"/>
</dbReference>
<dbReference type="Proteomes" id="UP001273589">
    <property type="component" value="Unassembled WGS sequence"/>
</dbReference>
<dbReference type="PROSITE" id="PS00108">
    <property type="entry name" value="PROTEIN_KINASE_ST"/>
    <property type="match status" value="1"/>
</dbReference>
<evidence type="ECO:0000256" key="2">
    <source>
        <dbReference type="ARBA" id="ARBA00022741"/>
    </source>
</evidence>
<dbReference type="PANTHER" id="PTHR43289">
    <property type="entry name" value="MITOGEN-ACTIVATED PROTEIN KINASE KINASE KINASE 20-RELATED"/>
    <property type="match status" value="1"/>
</dbReference>
<feature type="compositionally biased region" description="Polar residues" evidence="6">
    <location>
        <begin position="362"/>
        <end position="371"/>
    </location>
</feature>
<dbReference type="Gene3D" id="1.10.510.10">
    <property type="entry name" value="Transferase(Phosphotransferase) domain 1"/>
    <property type="match status" value="1"/>
</dbReference>
<protein>
    <submittedName>
        <fullName evidence="8">Protein kinase</fullName>
    </submittedName>
</protein>
<dbReference type="GO" id="GO:0004674">
    <property type="term" value="F:protein serine/threonine kinase activity"/>
    <property type="evidence" value="ECO:0007669"/>
    <property type="project" value="TreeGrafter"/>
</dbReference>